<protein>
    <submittedName>
        <fullName evidence="1">Uncharacterized protein</fullName>
    </submittedName>
</protein>
<evidence type="ECO:0000313" key="1">
    <source>
        <dbReference type="EMBL" id="GAH20730.1"/>
    </source>
</evidence>
<comment type="caution">
    <text evidence="1">The sequence shown here is derived from an EMBL/GenBank/DDBJ whole genome shotgun (WGS) entry which is preliminary data.</text>
</comment>
<dbReference type="EMBL" id="BARU01003125">
    <property type="protein sequence ID" value="GAH20730.1"/>
    <property type="molecule type" value="Genomic_DNA"/>
</dbReference>
<sequence>HAYAMARVASEAVREQTGIPVLIFGCDPYDSREVTSDAIRERISEFLTQVVL</sequence>
<accession>X1EK22</accession>
<name>X1EK22_9ZZZZ</name>
<organism evidence="1">
    <name type="scientific">marine sediment metagenome</name>
    <dbReference type="NCBI Taxonomy" id="412755"/>
    <lineage>
        <taxon>unclassified sequences</taxon>
        <taxon>metagenomes</taxon>
        <taxon>ecological metagenomes</taxon>
    </lineage>
</organism>
<reference evidence="1" key="1">
    <citation type="journal article" date="2014" name="Front. Microbiol.">
        <title>High frequency of phylogenetically diverse reductive dehalogenase-homologous genes in deep subseafloor sedimentary metagenomes.</title>
        <authorList>
            <person name="Kawai M."/>
            <person name="Futagami T."/>
            <person name="Toyoda A."/>
            <person name="Takaki Y."/>
            <person name="Nishi S."/>
            <person name="Hori S."/>
            <person name="Arai W."/>
            <person name="Tsubouchi T."/>
            <person name="Morono Y."/>
            <person name="Uchiyama I."/>
            <person name="Ito T."/>
            <person name="Fujiyama A."/>
            <person name="Inagaki F."/>
            <person name="Takami H."/>
        </authorList>
    </citation>
    <scope>NUCLEOTIDE SEQUENCE</scope>
    <source>
        <strain evidence="1">Expedition CK06-06</strain>
    </source>
</reference>
<proteinExistence type="predicted"/>
<feature type="non-terminal residue" evidence="1">
    <location>
        <position position="1"/>
    </location>
</feature>
<dbReference type="AlphaFoldDB" id="X1EK22"/>
<gene>
    <name evidence="1" type="ORF">S03H2_06945</name>
</gene>